<dbReference type="InterPro" id="IPR052016">
    <property type="entry name" value="Bact_Sigma-Reg"/>
</dbReference>
<dbReference type="Gene3D" id="2.60.120.260">
    <property type="entry name" value="Galactose-binding domain-like"/>
    <property type="match status" value="1"/>
</dbReference>
<name>A0AAU7DK93_9BACT</name>
<dbReference type="InterPro" id="IPR036457">
    <property type="entry name" value="PPM-type-like_dom_sf"/>
</dbReference>
<dbReference type="EMBL" id="CP121196">
    <property type="protein sequence ID" value="XBH18089.1"/>
    <property type="molecule type" value="Genomic_DNA"/>
</dbReference>
<feature type="transmembrane region" description="Helical" evidence="2">
    <location>
        <begin position="338"/>
        <end position="360"/>
    </location>
</feature>
<accession>A0AAU7DK93</accession>
<feature type="domain" description="PPM-type phosphatase" evidence="4">
    <location>
        <begin position="470"/>
        <end position="670"/>
    </location>
</feature>
<feature type="transmembrane region" description="Helical" evidence="2">
    <location>
        <begin position="213"/>
        <end position="232"/>
    </location>
</feature>
<evidence type="ECO:0000256" key="3">
    <source>
        <dbReference type="SAM" id="SignalP"/>
    </source>
</evidence>
<dbReference type="Pfam" id="PF07228">
    <property type="entry name" value="SpoIIE"/>
    <property type="match status" value="1"/>
</dbReference>
<keyword evidence="2" id="KW-0472">Membrane</keyword>
<dbReference type="SUPFAM" id="SSF81606">
    <property type="entry name" value="PP2C-like"/>
    <property type="match status" value="1"/>
</dbReference>
<dbReference type="SUPFAM" id="SSF49785">
    <property type="entry name" value="Galactose-binding domain-like"/>
    <property type="match status" value="1"/>
</dbReference>
<keyword evidence="2" id="KW-0812">Transmembrane</keyword>
<sequence>MRPSRSLFPILWIFICLGSVAALASAAELPPPVSPLAHTIEGLGKDAIPLEGAWAFHTGDDPSWASPSLDDSQWTRITADDTWGSQGFYAFTGYAWYRYHLTIDPTTGTSKDLALLIPQIDDAYELYWNGQLIGKNGKLPPDPTWYISQPPQTYGLGHIVSGVLAIRVWKSVLASNDAGTLGGFEGMPYLGSPEAIANRKAQNDYKWLRGQQFTFGLDSLYALVALLSLLGWFRDRKQWVLLAMAGYALMPIAGQVLSQMRIPFPYVFALGMLQPVLMLQDICLWILVLLLLDLENSKRIVHLARLWIFAFVIAFGLDGVITFWWGSQWARQMQLADAVLTCIFTPLETFPIVLVIAALVQRKRLDPARWAVAAAAFITEMIFVVRNGATQFVRFTHWTLGDKLAAPLFTINGNPIGSRQLANILLLISIVYAVYRFSIENRKQQAALEQEFKNAAELQQVLIPETLPVVPGFTVTSAYRPAQQVGGDFFQIIPIEGGSTLVILGDVSGKGLRAAMAVSLIVGALRALADDYPSPAHLLTQLNRRLFGRLQGGFATCLILLLKPNSTCTVASAGHPAPYLNKTEIEIPGALPLGVSQSTAYMEREFATRPGDHFALYTDGLLEARNRTGELYGFARLDHLFSSPTNAETATQAAVNFGQDDDITVLTLTRLTAGEESLAIHLAPSLQS</sequence>
<proteinExistence type="predicted"/>
<keyword evidence="2" id="KW-1133">Transmembrane helix</keyword>
<evidence type="ECO:0000259" key="4">
    <source>
        <dbReference type="SMART" id="SM00331"/>
    </source>
</evidence>
<dbReference type="PANTHER" id="PTHR43156">
    <property type="entry name" value="STAGE II SPORULATION PROTEIN E-RELATED"/>
    <property type="match status" value="1"/>
</dbReference>
<keyword evidence="1" id="KW-0378">Hydrolase</keyword>
<feature type="transmembrane region" description="Helical" evidence="2">
    <location>
        <begin position="264"/>
        <end position="292"/>
    </location>
</feature>
<dbReference type="PANTHER" id="PTHR43156:SF2">
    <property type="entry name" value="STAGE II SPORULATION PROTEIN E"/>
    <property type="match status" value="1"/>
</dbReference>
<dbReference type="InterPro" id="IPR008979">
    <property type="entry name" value="Galactose-bd-like_sf"/>
</dbReference>
<gene>
    <name evidence="5" type="ORF">P8935_01880</name>
</gene>
<dbReference type="InterPro" id="IPR001932">
    <property type="entry name" value="PPM-type_phosphatase-like_dom"/>
</dbReference>
<protein>
    <submittedName>
        <fullName evidence="5">SpoIIE family protein phosphatase</fullName>
    </submittedName>
</protein>
<evidence type="ECO:0000313" key="5">
    <source>
        <dbReference type="EMBL" id="XBH18089.1"/>
    </source>
</evidence>
<dbReference type="AlphaFoldDB" id="A0AAU7DK93"/>
<organism evidence="5">
    <name type="scientific">Telmatobacter sp. DSM 110680</name>
    <dbReference type="NCBI Taxonomy" id="3036704"/>
    <lineage>
        <taxon>Bacteria</taxon>
        <taxon>Pseudomonadati</taxon>
        <taxon>Acidobacteriota</taxon>
        <taxon>Terriglobia</taxon>
        <taxon>Terriglobales</taxon>
        <taxon>Acidobacteriaceae</taxon>
        <taxon>Telmatobacter</taxon>
    </lineage>
</organism>
<feature type="transmembrane region" description="Helical" evidence="2">
    <location>
        <begin position="304"/>
        <end position="326"/>
    </location>
</feature>
<feature type="signal peptide" evidence="3">
    <location>
        <begin position="1"/>
        <end position="26"/>
    </location>
</feature>
<feature type="transmembrane region" description="Helical" evidence="2">
    <location>
        <begin position="239"/>
        <end position="258"/>
    </location>
</feature>
<feature type="transmembrane region" description="Helical" evidence="2">
    <location>
        <begin position="416"/>
        <end position="435"/>
    </location>
</feature>
<dbReference type="GO" id="GO:0016791">
    <property type="term" value="F:phosphatase activity"/>
    <property type="evidence" value="ECO:0007669"/>
    <property type="project" value="TreeGrafter"/>
</dbReference>
<evidence type="ECO:0000256" key="1">
    <source>
        <dbReference type="ARBA" id="ARBA00022801"/>
    </source>
</evidence>
<dbReference type="Gene3D" id="3.60.40.10">
    <property type="entry name" value="PPM-type phosphatase domain"/>
    <property type="match status" value="1"/>
</dbReference>
<keyword evidence="3" id="KW-0732">Signal</keyword>
<dbReference type="SMART" id="SM00331">
    <property type="entry name" value="PP2C_SIG"/>
    <property type="match status" value="1"/>
</dbReference>
<feature type="transmembrane region" description="Helical" evidence="2">
    <location>
        <begin position="367"/>
        <end position="385"/>
    </location>
</feature>
<evidence type="ECO:0000256" key="2">
    <source>
        <dbReference type="SAM" id="Phobius"/>
    </source>
</evidence>
<dbReference type="RefSeq" id="WP_348263312.1">
    <property type="nucleotide sequence ID" value="NZ_CP121196.1"/>
</dbReference>
<feature type="chain" id="PRO_5043447921" evidence="3">
    <location>
        <begin position="27"/>
        <end position="688"/>
    </location>
</feature>
<reference evidence="5" key="1">
    <citation type="submission" date="2023-03" db="EMBL/GenBank/DDBJ databases">
        <title>Edaphobacter sp.</title>
        <authorList>
            <person name="Huber K.J."/>
            <person name="Papendorf J."/>
            <person name="Pilke C."/>
            <person name="Bunk B."/>
            <person name="Sproeer C."/>
            <person name="Pester M."/>
        </authorList>
    </citation>
    <scope>NUCLEOTIDE SEQUENCE</scope>
    <source>
        <strain evidence="5">DSM 110680</strain>
    </source>
</reference>